<comment type="cofactor">
    <cofactor evidence="2">
        <name>Mg(2+)</name>
        <dbReference type="ChEBI" id="CHEBI:18420"/>
    </cofactor>
</comment>
<feature type="region of interest" description="Disordered" evidence="4">
    <location>
        <begin position="459"/>
        <end position="480"/>
    </location>
</feature>
<dbReference type="Proteomes" id="UP000220797">
    <property type="component" value="Unassembled WGS sequence"/>
</dbReference>
<dbReference type="OMA" id="DIIWLCR"/>
<keyword evidence="2" id="KW-0234">DNA repair</keyword>
<keyword evidence="2" id="KW-0460">Magnesium</keyword>
<dbReference type="GO" id="GO:0031573">
    <property type="term" value="P:mitotic intra-S DNA damage checkpoint signaling"/>
    <property type="evidence" value="ECO:0007669"/>
    <property type="project" value="TreeGrafter"/>
</dbReference>
<feature type="domain" description="ERCC4" evidence="5">
    <location>
        <begin position="926"/>
        <end position="1074"/>
    </location>
</feature>
<protein>
    <recommendedName>
        <fullName evidence="2">Crossover junction endonuclease MUS81</fullName>
        <ecNumber evidence="2">3.1.22.-</ecNumber>
    </recommendedName>
</protein>
<dbReference type="GO" id="GO:0046872">
    <property type="term" value="F:metal ion binding"/>
    <property type="evidence" value="ECO:0007669"/>
    <property type="project" value="UniProtKB-UniRule"/>
</dbReference>
<keyword evidence="2 6" id="KW-0255">Endonuclease</keyword>
<evidence type="ECO:0000256" key="1">
    <source>
        <dbReference type="ARBA" id="ARBA00022801"/>
    </source>
</evidence>
<dbReference type="InterPro" id="IPR047416">
    <property type="entry name" value="XPF_nuclease_Mus81"/>
</dbReference>
<evidence type="ECO:0000313" key="6">
    <source>
        <dbReference type="EMBL" id="CRG94689.1"/>
    </source>
</evidence>
<feature type="region of interest" description="Disordered" evidence="4">
    <location>
        <begin position="979"/>
        <end position="1000"/>
    </location>
</feature>
<dbReference type="OrthoDB" id="5963188at2759"/>
<evidence type="ECO:0000256" key="3">
    <source>
        <dbReference type="SAM" id="Coils"/>
    </source>
</evidence>
<dbReference type="GO" id="GO:0005634">
    <property type="term" value="C:nucleus"/>
    <property type="evidence" value="ECO:0007669"/>
    <property type="project" value="UniProtKB-SubCell"/>
</dbReference>
<evidence type="ECO:0000256" key="4">
    <source>
        <dbReference type="SAM" id="MobiDB-lite"/>
    </source>
</evidence>
<dbReference type="PANTHER" id="PTHR13451:SF0">
    <property type="entry name" value="CROSSOVER JUNCTION ENDONUCLEASE MUS81"/>
    <property type="match status" value="1"/>
</dbReference>
<keyword evidence="2" id="KW-0540">Nuclease</keyword>
<comment type="caution">
    <text evidence="6">The sequence shown here is derived from an EMBL/GenBank/DDBJ whole genome shotgun (WGS) entry which is preliminary data.</text>
</comment>
<dbReference type="InterPro" id="IPR033309">
    <property type="entry name" value="Mus81"/>
</dbReference>
<feature type="compositionally biased region" description="Basic residues" evidence="4">
    <location>
        <begin position="986"/>
        <end position="995"/>
    </location>
</feature>
<dbReference type="RefSeq" id="XP_028527504.1">
    <property type="nucleotide sequence ID" value="XM_028670786.1"/>
</dbReference>
<dbReference type="EC" id="3.1.22.-" evidence="2"/>
<dbReference type="VEuPathDB" id="PlasmoDB:PGAL8A_00208600"/>
<dbReference type="SMART" id="SM00891">
    <property type="entry name" value="ERCC4"/>
    <property type="match status" value="1"/>
</dbReference>
<dbReference type="GeneID" id="39730613"/>
<dbReference type="Gene3D" id="3.40.50.10130">
    <property type="match status" value="1"/>
</dbReference>
<dbReference type="Gene3D" id="1.10.150.110">
    <property type="entry name" value="DNA polymerase beta, N-terminal domain-like"/>
    <property type="match status" value="1"/>
</dbReference>
<proteinExistence type="inferred from homology"/>
<dbReference type="GO" id="GO:0003677">
    <property type="term" value="F:DNA binding"/>
    <property type="evidence" value="ECO:0007669"/>
    <property type="project" value="UniProtKB-UniRule"/>
</dbReference>
<dbReference type="GO" id="GO:0048257">
    <property type="term" value="F:3'-flap endonuclease activity"/>
    <property type="evidence" value="ECO:0007669"/>
    <property type="project" value="TreeGrafter"/>
</dbReference>
<keyword evidence="2" id="KW-0539">Nucleus</keyword>
<feature type="region of interest" description="Disordered" evidence="4">
    <location>
        <begin position="877"/>
        <end position="903"/>
    </location>
</feature>
<dbReference type="GO" id="GO:0000727">
    <property type="term" value="P:double-strand break repair via break-induced replication"/>
    <property type="evidence" value="ECO:0007669"/>
    <property type="project" value="UniProtKB-UniRule"/>
</dbReference>
<evidence type="ECO:0000256" key="2">
    <source>
        <dbReference type="RuleBase" id="RU369042"/>
    </source>
</evidence>
<keyword evidence="2" id="KW-0227">DNA damage</keyword>
<dbReference type="GO" id="GO:0048476">
    <property type="term" value="C:Holliday junction resolvase complex"/>
    <property type="evidence" value="ECO:0007669"/>
    <property type="project" value="UniProtKB-UniRule"/>
</dbReference>
<dbReference type="EMBL" id="CVMV01000032">
    <property type="protein sequence ID" value="CRG94689.1"/>
    <property type="molecule type" value="Genomic_DNA"/>
</dbReference>
<keyword evidence="1 2" id="KW-0378">Hydrolase</keyword>
<dbReference type="Pfam" id="PF02732">
    <property type="entry name" value="ERCC4"/>
    <property type="match status" value="1"/>
</dbReference>
<dbReference type="GO" id="GO:0000712">
    <property type="term" value="P:resolution of meiotic recombination intermediates"/>
    <property type="evidence" value="ECO:0007669"/>
    <property type="project" value="TreeGrafter"/>
</dbReference>
<reference evidence="6" key="1">
    <citation type="submission" date="2015-04" db="EMBL/GenBank/DDBJ databases">
        <authorList>
            <consortium name="Pathogen Informatics"/>
        </authorList>
    </citation>
    <scope>NUCLEOTIDE SEQUENCE [LARGE SCALE GENOMIC DNA]</scope>
    <source>
        <strain evidence="6">8A</strain>
    </source>
</reference>
<keyword evidence="2" id="KW-0479">Metal-binding</keyword>
<name>A0A1J1GUG5_PLAGA</name>
<dbReference type="InterPro" id="IPR011335">
    <property type="entry name" value="Restrct_endonuc-II-like"/>
</dbReference>
<accession>A0A1J1GUG5</accession>
<gene>
    <name evidence="6" type="primary">MUS81</name>
    <name evidence="6" type="ORF">PGAL8A_00208600</name>
</gene>
<evidence type="ECO:0000313" key="7">
    <source>
        <dbReference type="Proteomes" id="UP000220797"/>
    </source>
</evidence>
<comment type="function">
    <text evidence="2">Interacts with EME1 to form a DNA structure-specific endonuclease with substrate preference for branched DNA structures with a 5'-end at the branch nick. Typical substrates include 3'-flap structures, D-loops, replication forks and nicked Holliday junctions. May be required in mitosis for the processing of stalled or collapsed replication fork intermediates. May be required in meiosis for the repair of meiosis-specific double strand breaks subsequent to single-end invasion (SEI).</text>
</comment>
<dbReference type="InterPro" id="IPR006166">
    <property type="entry name" value="ERCC4_domain"/>
</dbReference>
<comment type="similarity">
    <text evidence="2">Belongs to the XPF family.</text>
</comment>
<dbReference type="CDD" id="cd20074">
    <property type="entry name" value="XPF_nuclease_Mus81"/>
    <property type="match status" value="1"/>
</dbReference>
<dbReference type="SUPFAM" id="SSF52980">
    <property type="entry name" value="Restriction endonuclease-like"/>
    <property type="match status" value="1"/>
</dbReference>
<comment type="subunit">
    <text evidence="2">Interacts with EME1.</text>
</comment>
<dbReference type="GO" id="GO:0006308">
    <property type="term" value="P:DNA catabolic process"/>
    <property type="evidence" value="ECO:0007669"/>
    <property type="project" value="UniProtKB-UniRule"/>
</dbReference>
<dbReference type="PANTHER" id="PTHR13451">
    <property type="entry name" value="CLASS II CROSSOVER JUNCTION ENDONUCLEASE MUS81"/>
    <property type="match status" value="1"/>
</dbReference>
<keyword evidence="7" id="KW-1185">Reference proteome</keyword>
<keyword evidence="2" id="KW-0233">DNA recombination</keyword>
<sequence>MEEISSVRKLMKKNVRRNYSIHPQNIIFYDYFNNLKRKALAQGHNNLVISFKKILSSILKYPLPIKNCLDAYKLKGVGKRFSYFFEKALKQTQNENNYNYNDDNYVSNVRNFNINNHISKVIKCSNDFLREFDELNMIKKIDDITEDDNILRNLKEIENDHINKEKKNSKYKIKNDGIHNSPLHFNGNNDSLCLTIQDDKHGFSDSLNKTIISDNRNDKNKMSIEYKEESLRKSFSPNKLEKTISNYENSSMKKNKKIELTDLEKNILNVIGKYNHLYNENAMSKEEINILFLKNYKKLVNINFRSLNKLIKSGLLEKIKCIENKYLNNDVSKNKMKLKTINKIKLTERGKKFFDEEKEKLLKEASITKCEDNEFFIKLNNVEEKFLHTNITELKENVKDRKNETKIINHSEEILKEKIIQCDTKYNYDHENNKQVKENNTNYISLVDYGNDKHKINSLEEKESSSNSNSNTEKKLNNDVKENLENNDIFSKEDRNNYFVYNYSNLFLDVNDKIEENCQYFKNEKFTDNNNVLMMLDTKENYTNDMNKLCIKKKEEKTQITKSKNNVQNKENIDVIEKSDSIREDNLFEPIKEFNLIGEKKESSYFEIKMENKKREIKKKLKLSLKEKLEQKKSIESMSNNNSSLLTCNLSKNNYSVNCSKVDVNNNEKNTKPCDLIWDKDSIINRNSEIKEYKEDSSKIISSDINNKTNNLILDNNYINFINGNEEKISKNKIRDLKEINIEVNIPSDDNQEKLSYKNINEENYNSSESIYCDMYKKECGLNTDSYKCLKKKEINNLENNYEKVELISTINKENIDNQDKCIIENIQEFERKNNNYDIINISELSSDKQSHSSYMNNYMRNSKTENKRNNNILNKKSEMENKNDVNKKKVENKRIKKKRKRDENQIRIDIENENNEITYGPYEIIMVIDNRDISGANCEYNEKMKKIFKDNNINFITRNLPLGDTIWLCRRAIYSSNMNSSKNNKTGKKRKKKEKERNEENYVNILNENNNLENNNEEKNIKYEEYVLKWIIERKTLNDLSASIIDGRYEEQKYRLMRSKEMYHIIYLIENCNNSYKNYMNSSKISYETLTNAQYSTQLVSGFSILNSQSMNHTLFLLSEIHFQIVKNIKRFCEIKENEEMFINDKLLMYLKNNSCSWEKWNNESKKSKNNIVKEVFGKQLRLINMCGPDATELILSLWSTPFKLNQALHKYTHDGILAEKLKRIYIKNYEIKGKKKIKSPIDTQLIAQLRQLYAPDSI</sequence>
<dbReference type="SUPFAM" id="SSF47802">
    <property type="entry name" value="DNA polymerase beta, N-terminal domain-like"/>
    <property type="match status" value="1"/>
</dbReference>
<feature type="compositionally biased region" description="Basic and acidic residues" evidence="4">
    <location>
        <begin position="877"/>
        <end position="894"/>
    </location>
</feature>
<feature type="coiled-coil region" evidence="3">
    <location>
        <begin position="539"/>
        <end position="573"/>
    </location>
</feature>
<dbReference type="InterPro" id="IPR027421">
    <property type="entry name" value="DNA_pol_lamdba_lyase_dom_sf"/>
</dbReference>
<evidence type="ECO:0000259" key="5">
    <source>
        <dbReference type="SMART" id="SM00891"/>
    </source>
</evidence>
<keyword evidence="3" id="KW-0175">Coiled coil</keyword>
<dbReference type="AlphaFoldDB" id="A0A1J1GUG5"/>
<dbReference type="GO" id="GO:0008821">
    <property type="term" value="F:crossover junction DNA endonuclease activity"/>
    <property type="evidence" value="ECO:0007669"/>
    <property type="project" value="UniProtKB-UniRule"/>
</dbReference>
<organism evidence="6 7">
    <name type="scientific">Plasmodium gallinaceum</name>
    <dbReference type="NCBI Taxonomy" id="5849"/>
    <lineage>
        <taxon>Eukaryota</taxon>
        <taxon>Sar</taxon>
        <taxon>Alveolata</taxon>
        <taxon>Apicomplexa</taxon>
        <taxon>Aconoidasida</taxon>
        <taxon>Haemosporida</taxon>
        <taxon>Plasmodiidae</taxon>
        <taxon>Plasmodium</taxon>
        <taxon>Plasmodium (Haemamoeba)</taxon>
    </lineage>
</organism>
<comment type="subcellular location">
    <subcellularLocation>
        <location evidence="2">Nucleus</location>
    </subcellularLocation>
</comment>